<dbReference type="PANTHER" id="PTHR48084:SF3">
    <property type="entry name" value="SUBUNIT OF PYRUVATE:FLAVODOXIN OXIDOREDUCTASE"/>
    <property type="match status" value="1"/>
</dbReference>
<dbReference type="NCBIfam" id="NF009589">
    <property type="entry name" value="PRK13030.1"/>
    <property type="match status" value="1"/>
</dbReference>
<dbReference type="NCBIfam" id="NF009588">
    <property type="entry name" value="PRK13029.1"/>
    <property type="match status" value="1"/>
</dbReference>
<dbReference type="InterPro" id="IPR051457">
    <property type="entry name" value="2-oxoacid:Fd_oxidoreductase"/>
</dbReference>
<reference evidence="4" key="2">
    <citation type="submission" date="2024-03" db="EMBL/GenBank/DDBJ databases">
        <authorList>
            <person name="Bromfield E.S.P."/>
            <person name="Cloutier S."/>
        </authorList>
    </citation>
    <scope>NUCLEOTIDE SEQUENCE</scope>
    <source>
        <strain evidence="4">5S5</strain>
    </source>
</reference>
<accession>A0ABZ2P330</accession>
<name>A0ABZ2P330_9BRAD</name>
<feature type="domain" description="Pyruvate/ketoisovalerate oxidoreductase catalytic" evidence="2">
    <location>
        <begin position="726"/>
        <end position="910"/>
    </location>
</feature>
<dbReference type="CDD" id="cd07034">
    <property type="entry name" value="TPP_PYR_PFOR_IOR-alpha_like"/>
    <property type="match status" value="1"/>
</dbReference>
<proteinExistence type="predicted"/>
<dbReference type="InterPro" id="IPR046667">
    <property type="entry name" value="DUF6537"/>
</dbReference>
<dbReference type="InterPro" id="IPR002880">
    <property type="entry name" value="Pyrv_Fd/Flavodoxin_OxRdtase_N"/>
</dbReference>
<dbReference type="PANTHER" id="PTHR48084">
    <property type="entry name" value="2-OXOGLUTARATE OXIDOREDUCTASE SUBUNIT KORB-RELATED"/>
    <property type="match status" value="1"/>
</dbReference>
<dbReference type="SUPFAM" id="SSF52518">
    <property type="entry name" value="Thiamin diphosphate-binding fold (THDP-binding)"/>
    <property type="match status" value="2"/>
</dbReference>
<dbReference type="Gene3D" id="3.40.920.10">
    <property type="entry name" value="Pyruvate-ferredoxin oxidoreductase, PFOR, domain III"/>
    <property type="match status" value="1"/>
</dbReference>
<sequence length="1158" mass="126121">MGQMPLLDAYQLSERYSRERGRVFLTGTQAIVRIALDQIRRDRAAGLNTAGFISGYRGSPLGGVDLELWKIGERLKQSRIEFLPAVNEDLAATAVLGSQQVETQRDREVDGVFGLWYGKGPGVDRSGDALKHGNAYGSSPHGGVLVIAGDDHGCVSSSMPHQSDVAFMSWFMPTLHPADVSEYLAFGEYGYALSRFSGMWVGFKAISEIVESGASVELAPPRVFAQPEFVPPPGGLHYRWPDLPGPQIEERLEAKKHAVYAFAKANPIDRRIYDIKDATYGIVTTGKAHLDLMEALRLVGLDEPACRRFGIDIYKVGMVWPLALHDAMEFVKGKREILVVEEKRGIIESQFKEYFYDYPGSKPERMVGKHDENGARLISWIGELSPLMLADVLARRLDPIFPELQLARRVAALAPERERTIAVPGATRTPYFCSGCPHNTSTKVPEGSKALAGIGCHFMASWMDRETSSLIQMGGEGVNWAASSRFTGNSHVFQNLGEGTYYHSGSMAIRQAIAANANITYKILFNDAVAMTGGQPVDGPVSVHAIAHSVRAEGVARIALVSDNPTQFSLADLPSGVTIHPREEMDAVQRELRAIKGVTVLIYQQTCATEKRRRRKRGTITDPARFAVINDLVCEGCGDCSVESNCLSVEPKQTPFGRKRKINLSTCNKDFSCLNGFCPSFVTIEGGKRRAKGASAIDPLARAAALAAPELAPLDKPYDLLVTGVGGTGVITVGALIAMAAHLEGRGVSVLDFTGFAQKFGPVLSYLRLAAAPEALHQVRIDQGAADALIGCDLVVSSSAKASGTYRRGMRAAVNLAEMPTGDVVRFRDADLASPVRLRAIERVIGAGNLTAIDANALAERLLGDSVYANIMMLGFAWQQGLVPVSLDALTRAIELNGVTVERNKQALAWGRLAFADPDFLPKAENADANAPETLDQMIARRADFLRDYQDEAYAARYRATIDRVRRAEAALNSESLTDAVARSLFKLMAYKDEYEVARLHMQTGFLDELKREFDGDYRVQYHLAPPFLASGHDARGRPRKRAFGQWIQTPLRLLARLKGLRGTAFDVFGYTAERHAERALIGWYETLIDTVLGNLDNTRLPDLVAIAKAPMEIRGYGPVKDAAIDKTKAEVARLTARLVAISPDAGDGSGGRAALGG</sequence>
<evidence type="ECO:0000256" key="1">
    <source>
        <dbReference type="ARBA" id="ARBA00023002"/>
    </source>
</evidence>
<dbReference type="Gene3D" id="3.40.50.970">
    <property type="match status" value="1"/>
</dbReference>
<dbReference type="Pfam" id="PF01558">
    <property type="entry name" value="POR"/>
    <property type="match status" value="1"/>
</dbReference>
<evidence type="ECO:0000259" key="3">
    <source>
        <dbReference type="Pfam" id="PF20169"/>
    </source>
</evidence>
<keyword evidence="1" id="KW-0560">Oxidoreductase</keyword>
<feature type="domain" description="DUF6537" evidence="3">
    <location>
        <begin position="935"/>
        <end position="1133"/>
    </location>
</feature>
<gene>
    <name evidence="4" type="ORF">WDK88_07555</name>
</gene>
<dbReference type="InterPro" id="IPR002869">
    <property type="entry name" value="Pyrv_flavodox_OxRed_cen"/>
</dbReference>
<dbReference type="EMBL" id="CP147711">
    <property type="protein sequence ID" value="WXC81467.1"/>
    <property type="molecule type" value="Genomic_DNA"/>
</dbReference>
<evidence type="ECO:0000259" key="2">
    <source>
        <dbReference type="Pfam" id="PF01558"/>
    </source>
</evidence>
<reference evidence="4" key="1">
    <citation type="journal article" date="2021" name="Int. J. Syst. Evol. Microbiol.">
        <title>Bradyrhizobium septentrionale sp. nov. (sv. septentrionale) and Bradyrhizobium quebecense sp. nov. (sv. septentrionale) associated with legumes native to Canada possess rearranged symbiosis genes and numerous insertion sequences.</title>
        <authorList>
            <person name="Bromfield E.S.P."/>
            <person name="Cloutier S."/>
        </authorList>
    </citation>
    <scope>NUCLEOTIDE SEQUENCE</scope>
    <source>
        <strain evidence="4">5S5</strain>
    </source>
</reference>
<evidence type="ECO:0000313" key="4">
    <source>
        <dbReference type="EMBL" id="WXC81467.1"/>
    </source>
</evidence>
<dbReference type="SUPFAM" id="SSF53323">
    <property type="entry name" value="Pyruvate-ferredoxin oxidoreductase, PFOR, domain III"/>
    <property type="match status" value="1"/>
</dbReference>
<protein>
    <submittedName>
        <fullName evidence="4">Indolepyruvate ferredoxin oxidoreductase family protein</fullName>
    </submittedName>
</protein>
<keyword evidence="5" id="KW-1185">Reference proteome</keyword>
<dbReference type="RefSeq" id="WP_338822015.1">
    <property type="nucleotide sequence ID" value="NZ_CP147708.1"/>
</dbReference>
<organism evidence="4 5">
    <name type="scientific">Bradyrhizobium septentrionale</name>
    <dbReference type="NCBI Taxonomy" id="1404411"/>
    <lineage>
        <taxon>Bacteria</taxon>
        <taxon>Pseudomonadati</taxon>
        <taxon>Pseudomonadota</taxon>
        <taxon>Alphaproteobacteria</taxon>
        <taxon>Hyphomicrobiales</taxon>
        <taxon>Nitrobacteraceae</taxon>
        <taxon>Bradyrhizobium</taxon>
    </lineage>
</organism>
<dbReference type="Proteomes" id="UP001432046">
    <property type="component" value="Chromosome"/>
</dbReference>
<evidence type="ECO:0000313" key="5">
    <source>
        <dbReference type="Proteomes" id="UP001432046"/>
    </source>
</evidence>
<dbReference type="InterPro" id="IPR029061">
    <property type="entry name" value="THDP-binding"/>
</dbReference>
<dbReference type="InterPro" id="IPR019752">
    <property type="entry name" value="Pyrv/ketoisovalerate_OxRed_cat"/>
</dbReference>
<dbReference type="Pfam" id="PF20169">
    <property type="entry name" value="DUF6537"/>
    <property type="match status" value="1"/>
</dbReference>